<comment type="similarity">
    <text evidence="5">Belongs to the peptidase S8 family.</text>
</comment>
<dbReference type="PANTHER" id="PTHR43806:SF11">
    <property type="entry name" value="CEREVISIN-RELATED"/>
    <property type="match status" value="1"/>
</dbReference>
<keyword evidence="2" id="KW-0732">Signal</keyword>
<keyword evidence="1 5" id="KW-0645">Protease</keyword>
<comment type="caution">
    <text evidence="7">The sequence shown here is derived from an EMBL/GenBank/DDBJ whole genome shotgun (WGS) entry which is preliminary data.</text>
</comment>
<dbReference type="PANTHER" id="PTHR43806">
    <property type="entry name" value="PEPTIDASE S8"/>
    <property type="match status" value="1"/>
</dbReference>
<sequence>MNALAAYQAGATGSGVIAGVIDTGIDTDSAQFGNRVLSASLNVAGGSTIEDEDGHGTAVAFTLAGGRDGQTLPGQGVAFDASLLVVRADTPASCAAESDDDGGDCSFLDSNIAKGLDAARAAGARVVNLSLGGDAPGARMKQAIADATAAGIILVMSAGNDGEANPNGFTDPALDPSLSNGLIIIAGSVNSSDTISSFSNRAGASAAHYLTAVGEGVLAPGLDGTTYRWAGTSFSAPQISGAIALLAQAFPNLTGKQIVDLLFRTARDAGESGVDSVYGNGVLDLTEAFQPQGTMSVAGTDAVASMDVNATLSAPMGDAATGALETVALDRYDRAYTLDLAGTIRNSGPQTMLAAALGAGRRTLGVDAGATGIAVTIAPGMSNSGYEPLGLAQSDMRAARGIAASVSTQLGKHLSFAIATSQSGTALAAGLAGQAQPAFLIADDPTRVAGFAADIDAAAAIRQVFGEWGVTAAAERGSALDRANEAIEAARGRWDRYDYNRTTLAIDRAVGPVRASAAITRLDESDTVLGAHFEGSLGGASATSWFADLSARADLGEGWSAGASMRRGWTRAHLNAAIAGDGTIRTSGFAVDIGRRDAWTRGDRIALRLSQPLRVSSGGIDLTLPANWDYDSESVDAFRTQRLNLAPRGREVNAELGYTRPWIGGTVSSNFFYRRDPGNIATLPDDYGMALRFSVDF</sequence>
<evidence type="ECO:0000313" key="7">
    <source>
        <dbReference type="EMBL" id="MBW4330009.1"/>
    </source>
</evidence>
<evidence type="ECO:0000256" key="3">
    <source>
        <dbReference type="ARBA" id="ARBA00022801"/>
    </source>
</evidence>
<name>A0ABS6XIH7_9SPHN</name>
<organism evidence="7 8">
    <name type="scientific">Stakelama flava</name>
    <dbReference type="NCBI Taxonomy" id="2860338"/>
    <lineage>
        <taxon>Bacteria</taxon>
        <taxon>Pseudomonadati</taxon>
        <taxon>Pseudomonadota</taxon>
        <taxon>Alphaproteobacteria</taxon>
        <taxon>Sphingomonadales</taxon>
        <taxon>Sphingomonadaceae</taxon>
        <taxon>Stakelama</taxon>
    </lineage>
</organism>
<dbReference type="InterPro" id="IPR000209">
    <property type="entry name" value="Peptidase_S8/S53_dom"/>
</dbReference>
<dbReference type="InterPro" id="IPR023827">
    <property type="entry name" value="Peptidase_S8_Asp-AS"/>
</dbReference>
<evidence type="ECO:0000256" key="1">
    <source>
        <dbReference type="ARBA" id="ARBA00022670"/>
    </source>
</evidence>
<protein>
    <submittedName>
        <fullName evidence="7">S8 family serine peptidase</fullName>
    </submittedName>
</protein>
<evidence type="ECO:0000313" key="8">
    <source>
        <dbReference type="Proteomes" id="UP001197214"/>
    </source>
</evidence>
<keyword evidence="3 5" id="KW-0378">Hydrolase</keyword>
<dbReference type="PROSITE" id="PS00138">
    <property type="entry name" value="SUBTILASE_SER"/>
    <property type="match status" value="1"/>
</dbReference>
<keyword evidence="4 5" id="KW-0720">Serine protease</keyword>
<dbReference type="EMBL" id="JAHWZX010000003">
    <property type="protein sequence ID" value="MBW4330009.1"/>
    <property type="molecule type" value="Genomic_DNA"/>
</dbReference>
<dbReference type="InterPro" id="IPR050131">
    <property type="entry name" value="Peptidase_S8_subtilisin-like"/>
</dbReference>
<proteinExistence type="inferred from homology"/>
<evidence type="ECO:0000256" key="5">
    <source>
        <dbReference type="PROSITE-ProRule" id="PRU01240"/>
    </source>
</evidence>
<feature type="active site" description="Charge relay system" evidence="5">
    <location>
        <position position="55"/>
    </location>
</feature>
<dbReference type="InterPro" id="IPR023828">
    <property type="entry name" value="Peptidase_S8_Ser-AS"/>
</dbReference>
<dbReference type="Proteomes" id="UP001197214">
    <property type="component" value="Unassembled WGS sequence"/>
</dbReference>
<dbReference type="InterPro" id="IPR034061">
    <property type="entry name" value="Peptidases_S8_Autotransporter"/>
</dbReference>
<dbReference type="CDD" id="cd04848">
    <property type="entry name" value="Peptidases_S8_Autotransporter_serine_protease_like"/>
    <property type="match status" value="1"/>
</dbReference>
<dbReference type="Pfam" id="PF00082">
    <property type="entry name" value="Peptidase_S8"/>
    <property type="match status" value="1"/>
</dbReference>
<accession>A0ABS6XIH7</accession>
<feature type="active site" description="Charge relay system" evidence="5">
    <location>
        <position position="233"/>
    </location>
</feature>
<feature type="active site" description="Charge relay system" evidence="5">
    <location>
        <position position="22"/>
    </location>
</feature>
<keyword evidence="8" id="KW-1185">Reference proteome</keyword>
<feature type="domain" description="Peptidase S8/S53" evidence="6">
    <location>
        <begin position="13"/>
        <end position="281"/>
    </location>
</feature>
<evidence type="ECO:0000256" key="4">
    <source>
        <dbReference type="ARBA" id="ARBA00022825"/>
    </source>
</evidence>
<dbReference type="PROSITE" id="PS51892">
    <property type="entry name" value="SUBTILASE"/>
    <property type="match status" value="1"/>
</dbReference>
<gene>
    <name evidence="7" type="ORF">KY084_03870</name>
</gene>
<evidence type="ECO:0000256" key="2">
    <source>
        <dbReference type="ARBA" id="ARBA00022729"/>
    </source>
</evidence>
<dbReference type="PROSITE" id="PS00136">
    <property type="entry name" value="SUBTILASE_ASP"/>
    <property type="match status" value="1"/>
</dbReference>
<evidence type="ECO:0000259" key="6">
    <source>
        <dbReference type="Pfam" id="PF00082"/>
    </source>
</evidence>
<reference evidence="7 8" key="1">
    <citation type="submission" date="2021-07" db="EMBL/GenBank/DDBJ databases">
        <title>Stakelama flava sp. nov., a novel endophytic bacterium isolated from branch of Kandelia candel.</title>
        <authorList>
            <person name="Tuo L."/>
        </authorList>
    </citation>
    <scope>NUCLEOTIDE SEQUENCE [LARGE SCALE GENOMIC DNA]</scope>
    <source>
        <strain evidence="7 8">CBK3Z-3</strain>
    </source>
</reference>